<accession>A0ABP7KVN9</accession>
<organism evidence="1 2">
    <name type="scientific">Sphingomonas limnosediminicola</name>
    <dbReference type="NCBI Taxonomy" id="940133"/>
    <lineage>
        <taxon>Bacteria</taxon>
        <taxon>Pseudomonadati</taxon>
        <taxon>Pseudomonadota</taxon>
        <taxon>Alphaproteobacteria</taxon>
        <taxon>Sphingomonadales</taxon>
        <taxon>Sphingomonadaceae</taxon>
        <taxon>Sphingomonas</taxon>
    </lineage>
</organism>
<dbReference type="EMBL" id="BAABBM010000001">
    <property type="protein sequence ID" value="GAA3888529.1"/>
    <property type="molecule type" value="Genomic_DNA"/>
</dbReference>
<evidence type="ECO:0008006" key="3">
    <source>
        <dbReference type="Google" id="ProtNLM"/>
    </source>
</evidence>
<gene>
    <name evidence="1" type="ORF">GCM10022276_04600</name>
</gene>
<name>A0ABP7KVN9_9SPHN</name>
<protein>
    <recommendedName>
        <fullName evidence="3">PAS domain-containing protein</fullName>
    </recommendedName>
</protein>
<reference evidence="2" key="1">
    <citation type="journal article" date="2019" name="Int. J. Syst. Evol. Microbiol.">
        <title>The Global Catalogue of Microorganisms (GCM) 10K type strain sequencing project: providing services to taxonomists for standard genome sequencing and annotation.</title>
        <authorList>
            <consortium name="The Broad Institute Genomics Platform"/>
            <consortium name="The Broad Institute Genome Sequencing Center for Infectious Disease"/>
            <person name="Wu L."/>
            <person name="Ma J."/>
        </authorList>
    </citation>
    <scope>NUCLEOTIDE SEQUENCE [LARGE SCALE GENOMIC DNA]</scope>
    <source>
        <strain evidence="2">JCM 17543</strain>
    </source>
</reference>
<sequence>MFAIDDAMADVVTRATQPALAAIKLAWWRERLEELDAGKVPAEPRLQAAARELLPRGVSGTMLAALEDGWVALLEPVPDIPRAKERGARLFSIGARLLGVETAAIDSEGKLFAQMDLSRRRITNIDGPADVFVVGRAPRRARPMTAFAALAARDMRGNHETLEEEATPGRAWTLLKHRITGRY</sequence>
<dbReference type="Proteomes" id="UP001500827">
    <property type="component" value="Unassembled WGS sequence"/>
</dbReference>
<proteinExistence type="predicted"/>
<keyword evidence="2" id="KW-1185">Reference proteome</keyword>
<evidence type="ECO:0000313" key="2">
    <source>
        <dbReference type="Proteomes" id="UP001500827"/>
    </source>
</evidence>
<dbReference type="RefSeq" id="WP_344698080.1">
    <property type="nucleotide sequence ID" value="NZ_BAABBM010000001.1"/>
</dbReference>
<evidence type="ECO:0000313" key="1">
    <source>
        <dbReference type="EMBL" id="GAA3888529.1"/>
    </source>
</evidence>
<comment type="caution">
    <text evidence="1">The sequence shown here is derived from an EMBL/GenBank/DDBJ whole genome shotgun (WGS) entry which is preliminary data.</text>
</comment>